<evidence type="ECO:0000256" key="1">
    <source>
        <dbReference type="ARBA" id="ARBA00022491"/>
    </source>
</evidence>
<dbReference type="PANTHER" id="PTHR30146:SF148">
    <property type="entry name" value="HTH-TYPE TRANSCRIPTIONAL REPRESSOR PURR-RELATED"/>
    <property type="match status" value="1"/>
</dbReference>
<dbReference type="Pfam" id="PF13377">
    <property type="entry name" value="Peripla_BP_3"/>
    <property type="match status" value="1"/>
</dbReference>
<dbReference type="SMART" id="SM00354">
    <property type="entry name" value="HTH_LACI"/>
    <property type="match status" value="1"/>
</dbReference>
<dbReference type="InterPro" id="IPR028082">
    <property type="entry name" value="Peripla_BP_I"/>
</dbReference>
<dbReference type="PROSITE" id="PS50932">
    <property type="entry name" value="HTH_LACI_2"/>
    <property type="match status" value="1"/>
</dbReference>
<dbReference type="PANTHER" id="PTHR30146">
    <property type="entry name" value="LACI-RELATED TRANSCRIPTIONAL REPRESSOR"/>
    <property type="match status" value="1"/>
</dbReference>
<evidence type="ECO:0000256" key="4">
    <source>
        <dbReference type="ARBA" id="ARBA00023163"/>
    </source>
</evidence>
<evidence type="ECO:0000313" key="6">
    <source>
        <dbReference type="EMBL" id="MBO8436162.1"/>
    </source>
</evidence>
<evidence type="ECO:0000256" key="3">
    <source>
        <dbReference type="ARBA" id="ARBA00023125"/>
    </source>
</evidence>
<dbReference type="InterPro" id="IPR000843">
    <property type="entry name" value="HTH_LacI"/>
</dbReference>
<accession>A0A9D9H5Q1</accession>
<keyword evidence="3 6" id="KW-0238">DNA-binding</keyword>
<dbReference type="AlphaFoldDB" id="A0A9D9H5Q1"/>
<dbReference type="CDD" id="cd01392">
    <property type="entry name" value="HTH_LacI"/>
    <property type="match status" value="1"/>
</dbReference>
<dbReference type="Proteomes" id="UP000823615">
    <property type="component" value="Unassembled WGS sequence"/>
</dbReference>
<protein>
    <submittedName>
        <fullName evidence="6">LacI family DNA-binding transcriptional regulator</fullName>
    </submittedName>
</protein>
<dbReference type="InterPro" id="IPR046335">
    <property type="entry name" value="LacI/GalR-like_sensor"/>
</dbReference>
<gene>
    <name evidence="6" type="ORF">IAA97_04210</name>
</gene>
<dbReference type="PROSITE" id="PS00356">
    <property type="entry name" value="HTH_LACI_1"/>
    <property type="match status" value="1"/>
</dbReference>
<dbReference type="PRINTS" id="PR00036">
    <property type="entry name" value="HTHLACI"/>
</dbReference>
<sequence>MVAKEGVTLMTIYDIAKEAGVSASTVSRVLNNRPGINKDTRDKVLKIIKEHNFSVSEAARGLVNKNTNMVGILVSDIRNQHHIEGAYMISQHLIEKGYCSILMNAGESDESKAQYVEILASRRVNALVLIGSTFQCEAVENAIAKYMAKIPVIFQNGYFSLPNVSSVLTDELSGTMDAVNYLYAQGRRKIAFINNNDTPSNRKKLKGYEIAVGERNLPEYIIPACPDSAEGGAEATEKLLSIHPDVDAIVYSVDILAVGGSRYLLDIGKKIPLDIALIGTDNSPYSKISNPRLSTIDSKLGELSRSCYEILMKAIEDSTYVEHKVIMPTLVLRETT</sequence>
<evidence type="ECO:0000256" key="2">
    <source>
        <dbReference type="ARBA" id="ARBA00023015"/>
    </source>
</evidence>
<dbReference type="GO" id="GO:0003700">
    <property type="term" value="F:DNA-binding transcription factor activity"/>
    <property type="evidence" value="ECO:0007669"/>
    <property type="project" value="TreeGrafter"/>
</dbReference>
<dbReference type="SUPFAM" id="SSF53822">
    <property type="entry name" value="Periplasmic binding protein-like I"/>
    <property type="match status" value="1"/>
</dbReference>
<dbReference type="SUPFAM" id="SSF47413">
    <property type="entry name" value="lambda repressor-like DNA-binding domains"/>
    <property type="match status" value="1"/>
</dbReference>
<keyword evidence="1" id="KW-0678">Repressor</keyword>
<keyword evidence="4" id="KW-0804">Transcription</keyword>
<evidence type="ECO:0000313" key="7">
    <source>
        <dbReference type="Proteomes" id="UP000823615"/>
    </source>
</evidence>
<dbReference type="Gene3D" id="3.40.50.2300">
    <property type="match status" value="2"/>
</dbReference>
<dbReference type="GO" id="GO:0000976">
    <property type="term" value="F:transcription cis-regulatory region binding"/>
    <property type="evidence" value="ECO:0007669"/>
    <property type="project" value="TreeGrafter"/>
</dbReference>
<dbReference type="EMBL" id="JADIMT010000053">
    <property type="protein sequence ID" value="MBO8436162.1"/>
    <property type="molecule type" value="Genomic_DNA"/>
</dbReference>
<reference evidence="6" key="1">
    <citation type="submission" date="2020-10" db="EMBL/GenBank/DDBJ databases">
        <authorList>
            <person name="Gilroy R."/>
        </authorList>
    </citation>
    <scope>NUCLEOTIDE SEQUENCE</scope>
    <source>
        <strain evidence="6">7293</strain>
    </source>
</reference>
<dbReference type="InterPro" id="IPR010982">
    <property type="entry name" value="Lambda_DNA-bd_dom_sf"/>
</dbReference>
<dbReference type="Pfam" id="PF00356">
    <property type="entry name" value="LacI"/>
    <property type="match status" value="1"/>
</dbReference>
<keyword evidence="2" id="KW-0805">Transcription regulation</keyword>
<feature type="domain" description="HTH lacI-type" evidence="5">
    <location>
        <begin position="10"/>
        <end position="64"/>
    </location>
</feature>
<organism evidence="6 7">
    <name type="scientific">Candidatus Ornithospirochaeta stercoripullorum</name>
    <dbReference type="NCBI Taxonomy" id="2840899"/>
    <lineage>
        <taxon>Bacteria</taxon>
        <taxon>Pseudomonadati</taxon>
        <taxon>Spirochaetota</taxon>
        <taxon>Spirochaetia</taxon>
        <taxon>Spirochaetales</taxon>
        <taxon>Spirochaetaceae</taxon>
        <taxon>Spirochaetaceae incertae sedis</taxon>
        <taxon>Candidatus Ornithospirochaeta</taxon>
    </lineage>
</organism>
<evidence type="ECO:0000259" key="5">
    <source>
        <dbReference type="PROSITE" id="PS50932"/>
    </source>
</evidence>
<proteinExistence type="predicted"/>
<comment type="caution">
    <text evidence="6">The sequence shown here is derived from an EMBL/GenBank/DDBJ whole genome shotgun (WGS) entry which is preliminary data.</text>
</comment>
<name>A0A9D9H5Q1_9SPIO</name>
<dbReference type="Gene3D" id="1.10.260.40">
    <property type="entry name" value="lambda repressor-like DNA-binding domains"/>
    <property type="match status" value="1"/>
</dbReference>
<dbReference type="CDD" id="cd06267">
    <property type="entry name" value="PBP1_LacI_sugar_binding-like"/>
    <property type="match status" value="1"/>
</dbReference>
<reference evidence="6" key="2">
    <citation type="journal article" date="2021" name="PeerJ">
        <title>Extensive microbial diversity within the chicken gut microbiome revealed by metagenomics and culture.</title>
        <authorList>
            <person name="Gilroy R."/>
            <person name="Ravi A."/>
            <person name="Getino M."/>
            <person name="Pursley I."/>
            <person name="Horton D.L."/>
            <person name="Alikhan N.F."/>
            <person name="Baker D."/>
            <person name="Gharbi K."/>
            <person name="Hall N."/>
            <person name="Watson M."/>
            <person name="Adriaenssens E.M."/>
            <person name="Foster-Nyarko E."/>
            <person name="Jarju S."/>
            <person name="Secka A."/>
            <person name="Antonio M."/>
            <person name="Oren A."/>
            <person name="Chaudhuri R.R."/>
            <person name="La Ragione R."/>
            <person name="Hildebrand F."/>
            <person name="Pallen M.J."/>
        </authorList>
    </citation>
    <scope>NUCLEOTIDE SEQUENCE</scope>
    <source>
        <strain evidence="6">7293</strain>
    </source>
</reference>